<accession>A0A167TAW3</accession>
<evidence type="ECO:0000313" key="1">
    <source>
        <dbReference type="EMBL" id="OAA60402.1"/>
    </source>
</evidence>
<dbReference type="EMBL" id="AZHD01000009">
    <property type="protein sequence ID" value="OAA60402.1"/>
    <property type="molecule type" value="Genomic_DNA"/>
</dbReference>
<organism evidence="1 2">
    <name type="scientific">Niveomyces insectorum RCEF 264</name>
    <dbReference type="NCBI Taxonomy" id="1081102"/>
    <lineage>
        <taxon>Eukaryota</taxon>
        <taxon>Fungi</taxon>
        <taxon>Dikarya</taxon>
        <taxon>Ascomycota</taxon>
        <taxon>Pezizomycotina</taxon>
        <taxon>Sordariomycetes</taxon>
        <taxon>Hypocreomycetidae</taxon>
        <taxon>Hypocreales</taxon>
        <taxon>Cordycipitaceae</taxon>
        <taxon>Niveomyces</taxon>
    </lineage>
</organism>
<dbReference type="Proteomes" id="UP000076874">
    <property type="component" value="Unassembled WGS sequence"/>
</dbReference>
<sequence>METRPPIVPAGAVISGDSPSICTRMLRVSTPGQRGPFIRASIRDETPYDIKNGDDYMMGVAGPYGVVDSTTKRHEEYATRKKATACTREEDVHGLYLAI</sequence>
<comment type="caution">
    <text evidence="1">The sequence shown here is derived from an EMBL/GenBank/DDBJ whole genome shotgun (WGS) entry which is preliminary data.</text>
</comment>
<name>A0A167TAW3_9HYPO</name>
<protein>
    <submittedName>
        <fullName evidence="1">Uncharacterized protein</fullName>
    </submittedName>
</protein>
<proteinExistence type="predicted"/>
<gene>
    <name evidence="1" type="ORF">SPI_05526</name>
</gene>
<keyword evidence="2" id="KW-1185">Reference proteome</keyword>
<reference evidence="1 2" key="1">
    <citation type="journal article" date="2016" name="Genome Biol. Evol.">
        <title>Divergent and convergent evolution of fungal pathogenicity.</title>
        <authorList>
            <person name="Shang Y."/>
            <person name="Xiao G."/>
            <person name="Zheng P."/>
            <person name="Cen K."/>
            <person name="Zhan S."/>
            <person name="Wang C."/>
        </authorList>
    </citation>
    <scope>NUCLEOTIDE SEQUENCE [LARGE SCALE GENOMIC DNA]</scope>
    <source>
        <strain evidence="1 2">RCEF 264</strain>
    </source>
</reference>
<evidence type="ECO:0000313" key="2">
    <source>
        <dbReference type="Proteomes" id="UP000076874"/>
    </source>
</evidence>
<dbReference type="AlphaFoldDB" id="A0A167TAW3"/>